<dbReference type="Gene3D" id="1.20.1250.20">
    <property type="entry name" value="MFS general substrate transporter like domains"/>
    <property type="match status" value="1"/>
</dbReference>
<feature type="transmembrane region" description="Helical" evidence="6">
    <location>
        <begin position="371"/>
        <end position="395"/>
    </location>
</feature>
<dbReference type="InterPro" id="IPR011701">
    <property type="entry name" value="MFS"/>
</dbReference>
<dbReference type="Pfam" id="PF07690">
    <property type="entry name" value="MFS_1"/>
    <property type="match status" value="1"/>
</dbReference>
<feature type="transmembrane region" description="Helical" evidence="6">
    <location>
        <begin position="247"/>
        <end position="271"/>
    </location>
</feature>
<feature type="domain" description="Major facilitator superfamily (MFS) profile" evidence="7">
    <location>
        <begin position="21"/>
        <end position="402"/>
    </location>
</feature>
<evidence type="ECO:0000256" key="2">
    <source>
        <dbReference type="ARBA" id="ARBA00022475"/>
    </source>
</evidence>
<evidence type="ECO:0000313" key="8">
    <source>
        <dbReference type="EMBL" id="MCR9036238.1"/>
    </source>
</evidence>
<dbReference type="Proteomes" id="UP001204320">
    <property type="component" value="Unassembled WGS sequence"/>
</dbReference>
<evidence type="ECO:0000256" key="3">
    <source>
        <dbReference type="ARBA" id="ARBA00022692"/>
    </source>
</evidence>
<comment type="caution">
    <text evidence="8">The sequence shown here is derived from an EMBL/GenBank/DDBJ whole genome shotgun (WGS) entry which is preliminary data.</text>
</comment>
<organism evidence="8 9">
    <name type="scientific">Tractidigestivibacter montrealensis</name>
    <dbReference type="NCBI Taxonomy" id="2972466"/>
    <lineage>
        <taxon>Bacteria</taxon>
        <taxon>Bacillati</taxon>
        <taxon>Actinomycetota</taxon>
        <taxon>Coriobacteriia</taxon>
        <taxon>Coriobacteriales</taxon>
        <taxon>Atopobiaceae</taxon>
        <taxon>Tractidigestivibacter</taxon>
    </lineage>
</organism>
<evidence type="ECO:0000256" key="6">
    <source>
        <dbReference type="SAM" id="Phobius"/>
    </source>
</evidence>
<name>A0ABT1Z7P0_9ACTN</name>
<keyword evidence="4 6" id="KW-1133">Transmembrane helix</keyword>
<feature type="transmembrane region" description="Helical" evidence="6">
    <location>
        <begin position="216"/>
        <end position="235"/>
    </location>
</feature>
<feature type="transmembrane region" description="Helical" evidence="6">
    <location>
        <begin position="20"/>
        <end position="43"/>
    </location>
</feature>
<keyword evidence="9" id="KW-1185">Reference proteome</keyword>
<keyword evidence="5 6" id="KW-0472">Membrane</keyword>
<feature type="transmembrane region" description="Helical" evidence="6">
    <location>
        <begin position="309"/>
        <end position="333"/>
    </location>
</feature>
<comment type="subcellular location">
    <subcellularLocation>
        <location evidence="1">Cell membrane</location>
        <topology evidence="1">Multi-pass membrane protein</topology>
    </subcellularLocation>
</comment>
<dbReference type="RefSeq" id="WP_258498895.1">
    <property type="nucleotide sequence ID" value="NZ_JANSKA010000002.1"/>
</dbReference>
<evidence type="ECO:0000256" key="1">
    <source>
        <dbReference type="ARBA" id="ARBA00004651"/>
    </source>
</evidence>
<feature type="transmembrane region" description="Helical" evidence="6">
    <location>
        <begin position="345"/>
        <end position="365"/>
    </location>
</feature>
<dbReference type="PANTHER" id="PTHR43124">
    <property type="entry name" value="PURINE EFFLUX PUMP PBUE"/>
    <property type="match status" value="1"/>
</dbReference>
<reference evidence="8 9" key="1">
    <citation type="submission" date="2022-08" db="EMBL/GenBank/DDBJ databases">
        <title>Tractidigestivibacter montrealensis type strain KD21.</title>
        <authorList>
            <person name="Diop K."/>
            <person name="Richard C."/>
            <person name="Routy B."/>
        </authorList>
    </citation>
    <scope>NUCLEOTIDE SEQUENCE [LARGE SCALE GENOMIC DNA]</scope>
    <source>
        <strain evidence="8 9">KD21</strain>
    </source>
</reference>
<protein>
    <submittedName>
        <fullName evidence="8">MFS transporter</fullName>
    </submittedName>
</protein>
<feature type="transmembrane region" description="Helical" evidence="6">
    <location>
        <begin position="63"/>
        <end position="80"/>
    </location>
</feature>
<dbReference type="PANTHER" id="PTHR43124:SF4">
    <property type="entry name" value="SUGAR EFFLUX TRANSPORTER"/>
    <property type="match status" value="1"/>
</dbReference>
<dbReference type="InterPro" id="IPR036259">
    <property type="entry name" value="MFS_trans_sf"/>
</dbReference>
<feature type="transmembrane region" description="Helical" evidence="6">
    <location>
        <begin position="144"/>
        <end position="163"/>
    </location>
</feature>
<accession>A0ABT1Z7P0</accession>
<feature type="transmembrane region" description="Helical" evidence="6">
    <location>
        <begin position="175"/>
        <end position="195"/>
    </location>
</feature>
<evidence type="ECO:0000259" key="7">
    <source>
        <dbReference type="PROSITE" id="PS50850"/>
    </source>
</evidence>
<feature type="transmembrane region" description="Helical" evidence="6">
    <location>
        <begin position="116"/>
        <end position="137"/>
    </location>
</feature>
<proteinExistence type="predicted"/>
<dbReference type="EMBL" id="JANSKA010000002">
    <property type="protein sequence ID" value="MCR9036238.1"/>
    <property type="molecule type" value="Genomic_DNA"/>
</dbReference>
<evidence type="ECO:0000256" key="4">
    <source>
        <dbReference type="ARBA" id="ARBA00022989"/>
    </source>
</evidence>
<dbReference type="InterPro" id="IPR020846">
    <property type="entry name" value="MFS_dom"/>
</dbReference>
<dbReference type="SUPFAM" id="SSF103473">
    <property type="entry name" value="MFS general substrate transporter"/>
    <property type="match status" value="1"/>
</dbReference>
<evidence type="ECO:0000313" key="9">
    <source>
        <dbReference type="Proteomes" id="UP001204320"/>
    </source>
</evidence>
<feature type="transmembrane region" description="Helical" evidence="6">
    <location>
        <begin position="87"/>
        <end position="110"/>
    </location>
</feature>
<dbReference type="InterPro" id="IPR050189">
    <property type="entry name" value="MFS_Efflux_Transporters"/>
</dbReference>
<evidence type="ECO:0000256" key="5">
    <source>
        <dbReference type="ARBA" id="ARBA00023136"/>
    </source>
</evidence>
<gene>
    <name evidence="8" type="ORF">NVS32_04660</name>
</gene>
<keyword evidence="3 6" id="KW-0812">Transmembrane</keyword>
<sequence length="403" mass="42081">MGSRSKMKENDDKVTRGQWLALAGLAVSAFIFNTSEFIPIGLLSDIGQTFSLTEAQTGIMISVYAWGVMLLSLPLMVFASRFDFRRLLLGLVTIFATGQFLSAIAPTYLLLICSRLVVATAHAVFWSIVMVVAARVVSPRHSSTAMGIVATGSSIAQIFGMPLGRAIGLALGWRMTFAVVGLVAVASFAYLAVVFPPISAGERFTLDKLPELFRNGPLVTLYVAIVFLATGQYVAYSYVEPFLSQTVALSAEGVTAALVVIGAAGLLGSYLFSRFYDGHKKSFIAASLVGETLALLALLPAATSLAATVVVLVVWGVCEMGFCVALQSILIHITEKDQASVAMSIYSGLFNLGIGAGSAIGGATVTQLGVGAVGLVGGAIAAVGTVVTVGVMFALMRRAGLRA</sequence>
<keyword evidence="2" id="KW-1003">Cell membrane</keyword>
<dbReference type="PROSITE" id="PS50850">
    <property type="entry name" value="MFS"/>
    <property type="match status" value="1"/>
</dbReference>
<dbReference type="CDD" id="cd17324">
    <property type="entry name" value="MFS_NepI_like"/>
    <property type="match status" value="1"/>
</dbReference>
<feature type="transmembrane region" description="Helical" evidence="6">
    <location>
        <begin position="283"/>
        <end position="303"/>
    </location>
</feature>